<dbReference type="RefSeq" id="WP_015216174.1">
    <property type="nucleotide sequence ID" value="NC_019771.1"/>
</dbReference>
<reference evidence="2" key="1">
    <citation type="journal article" date="2013" name="Proc. Natl. Acad. Sci. U.S.A.">
        <title>Improving the coverage of the cyanobacterial phylum using diversity-driven genome sequencing.</title>
        <authorList>
            <person name="Shih P.M."/>
            <person name="Wu D."/>
            <person name="Latifi A."/>
            <person name="Axen S.D."/>
            <person name="Fewer D.P."/>
            <person name="Talla E."/>
            <person name="Calteau A."/>
            <person name="Cai F."/>
            <person name="Tandeau de Marsac N."/>
            <person name="Rippka R."/>
            <person name="Herdman M."/>
            <person name="Sivonen K."/>
            <person name="Coursin T."/>
            <person name="Laurent T."/>
            <person name="Goodwin L."/>
            <person name="Nolan M."/>
            <person name="Davenport K.W."/>
            <person name="Han C.S."/>
            <person name="Rubin E.M."/>
            <person name="Eisen J.A."/>
            <person name="Woyke T."/>
            <person name="Gugger M."/>
            <person name="Kerfeld C.A."/>
        </authorList>
    </citation>
    <scope>NUCLEOTIDE SEQUENCE [LARGE SCALE GENOMIC DNA]</scope>
    <source>
        <strain evidence="2">ATCC 27899 / PCC 7122</strain>
    </source>
</reference>
<dbReference type="Pfam" id="PF05019">
    <property type="entry name" value="Coq4"/>
    <property type="match status" value="1"/>
</dbReference>
<evidence type="ECO:0000313" key="1">
    <source>
        <dbReference type="EMBL" id="AFZ59557.1"/>
    </source>
</evidence>
<dbReference type="EMBL" id="CP003659">
    <property type="protein sequence ID" value="AFZ59557.1"/>
    <property type="molecule type" value="Genomic_DNA"/>
</dbReference>
<dbReference type="PATRIC" id="fig|272123.3.peg.4547"/>
<gene>
    <name evidence="1" type="ordered locus">Anacy_4191</name>
</gene>
<sequence>MMQSFTNSPNSADRIQKFLDLLDRFTEAKGLNVAQIVDIDKLISLPDGTFGKTWADFLNQNNLQPFTTGTRRKQLHDGVHVLTGYATDPIGEAEVQAFLLGAKFTVANLMLGLGLLRMIYTNLNYPKKLTWERLKQAYQRGCDSNFDPDNWQPELLWQLSLTDVQALFSVVKN</sequence>
<dbReference type="AlphaFoldDB" id="K9ZLX0"/>
<dbReference type="InterPro" id="IPR007715">
    <property type="entry name" value="Coq4"/>
</dbReference>
<dbReference type="eggNOG" id="COG5031">
    <property type="taxonomic scope" value="Bacteria"/>
</dbReference>
<name>K9ZLX0_ANACC</name>
<dbReference type="HOGENOM" id="CLU_1561329_0_0_3"/>
<evidence type="ECO:0000313" key="2">
    <source>
        <dbReference type="Proteomes" id="UP000010474"/>
    </source>
</evidence>
<keyword evidence="2" id="KW-1185">Reference proteome</keyword>
<accession>K9ZLX0</accession>
<dbReference type="Proteomes" id="UP000010474">
    <property type="component" value="Chromosome"/>
</dbReference>
<dbReference type="STRING" id="272123.Anacy_4191"/>
<proteinExistence type="predicted"/>
<evidence type="ECO:0008006" key="3">
    <source>
        <dbReference type="Google" id="ProtNLM"/>
    </source>
</evidence>
<dbReference type="GO" id="GO:0006744">
    <property type="term" value="P:ubiquinone biosynthetic process"/>
    <property type="evidence" value="ECO:0007669"/>
    <property type="project" value="InterPro"/>
</dbReference>
<organism evidence="1 2">
    <name type="scientific">Anabaena cylindrica (strain ATCC 27899 / PCC 7122)</name>
    <dbReference type="NCBI Taxonomy" id="272123"/>
    <lineage>
        <taxon>Bacteria</taxon>
        <taxon>Bacillati</taxon>
        <taxon>Cyanobacteriota</taxon>
        <taxon>Cyanophyceae</taxon>
        <taxon>Nostocales</taxon>
        <taxon>Nostocaceae</taxon>
        <taxon>Anabaena</taxon>
    </lineage>
</organism>
<dbReference type="KEGG" id="acy:Anacy_4191"/>
<protein>
    <recommendedName>
        <fullName evidence="3">Coenzyme Q (Ubiquinone) biosynthesis protein Coq4</fullName>
    </recommendedName>
</protein>
<dbReference type="OrthoDB" id="551637at2"/>